<dbReference type="InterPro" id="IPR003409">
    <property type="entry name" value="MORN"/>
</dbReference>
<protein>
    <submittedName>
        <fullName evidence="2">Uncharacterized protein</fullName>
    </submittedName>
</protein>
<name>A0AA36IS24_9DINO</name>
<proteinExistence type="predicted"/>
<dbReference type="PANTHER" id="PTHR43215">
    <property type="entry name" value="RADIAL SPOKE HEAD 1 HOMOLOG"/>
    <property type="match status" value="1"/>
</dbReference>
<evidence type="ECO:0000313" key="2">
    <source>
        <dbReference type="EMBL" id="CAJ1391865.1"/>
    </source>
</evidence>
<dbReference type="AlphaFoldDB" id="A0AA36IS24"/>
<dbReference type="Gene3D" id="2.20.110.10">
    <property type="entry name" value="Histone H3 K4-specific methyltransferase SET7/9 N-terminal domain"/>
    <property type="match status" value="2"/>
</dbReference>
<gene>
    <name evidence="2" type="ORF">EVOR1521_LOCUS17119</name>
</gene>
<dbReference type="PANTHER" id="PTHR43215:SF14">
    <property type="entry name" value="RADIAL SPOKE HEAD 1 HOMOLOG"/>
    <property type="match status" value="1"/>
</dbReference>
<dbReference type="Proteomes" id="UP001178507">
    <property type="component" value="Unassembled WGS sequence"/>
</dbReference>
<accession>A0AA36IS24</accession>
<reference evidence="2" key="1">
    <citation type="submission" date="2023-08" db="EMBL/GenBank/DDBJ databases">
        <authorList>
            <person name="Chen Y."/>
            <person name="Shah S."/>
            <person name="Dougan E. K."/>
            <person name="Thang M."/>
            <person name="Chan C."/>
        </authorList>
    </citation>
    <scope>NUCLEOTIDE SEQUENCE</scope>
</reference>
<keyword evidence="1" id="KW-0677">Repeat</keyword>
<dbReference type="Pfam" id="PF02493">
    <property type="entry name" value="MORN"/>
    <property type="match status" value="6"/>
</dbReference>
<dbReference type="EMBL" id="CAUJNA010002224">
    <property type="protein sequence ID" value="CAJ1391865.1"/>
    <property type="molecule type" value="Genomic_DNA"/>
</dbReference>
<dbReference type="SUPFAM" id="SSF82185">
    <property type="entry name" value="Histone H3 K4-specific methyltransferase SET7/9 N-terminal domain"/>
    <property type="match status" value="2"/>
</dbReference>
<keyword evidence="3" id="KW-1185">Reference proteome</keyword>
<evidence type="ECO:0000256" key="1">
    <source>
        <dbReference type="ARBA" id="ARBA00022737"/>
    </source>
</evidence>
<evidence type="ECO:0000313" key="3">
    <source>
        <dbReference type="Proteomes" id="UP001178507"/>
    </source>
</evidence>
<organism evidence="2 3">
    <name type="scientific">Effrenium voratum</name>
    <dbReference type="NCBI Taxonomy" id="2562239"/>
    <lineage>
        <taxon>Eukaryota</taxon>
        <taxon>Sar</taxon>
        <taxon>Alveolata</taxon>
        <taxon>Dinophyceae</taxon>
        <taxon>Suessiales</taxon>
        <taxon>Symbiodiniaceae</taxon>
        <taxon>Effrenium</taxon>
    </lineage>
</organism>
<sequence length="309" mass="34309">MDATKTMLVGHAFTAAQAFVAGVSRPKTRELSSDLGRKDFGFSHEEFAEESGFYEGTFKVKHRNGFGVLYESNSGTKYRGQFMHDKRHNHGLQTWADSSSYDGEWVHGAKHGTGSYKTVSDSYAGKWEEGFKHGHGHQVFENKDEYVGSFWKGQCSGPGVYYHADGSEYHGAYANGKRNGVGMYFGPKQQKEHHTYKQGILVQRDILWPGSKPPRGQRAIQPMHSDQLVAEQKQLDMIKDTVFDNIPYMGHLCVKDSSIMDLSAPSIRKSLAAVNMAEMKAGLYPFEGSECSPVSGSGPVPLHPFQVDA</sequence>
<dbReference type="SMART" id="SM00698">
    <property type="entry name" value="MORN"/>
    <property type="match status" value="6"/>
</dbReference>
<comment type="caution">
    <text evidence="2">The sequence shown here is derived from an EMBL/GenBank/DDBJ whole genome shotgun (WGS) entry which is preliminary data.</text>
</comment>